<keyword evidence="5" id="KW-0805">Transcription regulation</keyword>
<keyword evidence="11" id="KW-0862">Zinc</keyword>
<dbReference type="InterPro" id="IPR009057">
    <property type="entry name" value="Homeodomain-like_sf"/>
</dbReference>
<evidence type="ECO:0000256" key="10">
    <source>
        <dbReference type="PIRSR" id="PIRSR000409-1"/>
    </source>
</evidence>
<keyword evidence="7" id="KW-0804">Transcription</keyword>
<dbReference type="PANTHER" id="PTHR10815:SF14">
    <property type="entry name" value="BIFUNCTIONAL TRANSCRIPTIONAL ACTIVATOR_DNA REPAIR ENZYME ADA"/>
    <property type="match status" value="1"/>
</dbReference>
<dbReference type="SUPFAM" id="SSF46767">
    <property type="entry name" value="Methylated DNA-protein cysteine methyltransferase, C-terminal domain"/>
    <property type="match status" value="1"/>
</dbReference>
<dbReference type="InterPro" id="IPR036631">
    <property type="entry name" value="MGMT_N_sf"/>
</dbReference>
<dbReference type="PROSITE" id="PS01124">
    <property type="entry name" value="HTH_ARAC_FAMILY_2"/>
    <property type="match status" value="1"/>
</dbReference>
<evidence type="ECO:0000256" key="2">
    <source>
        <dbReference type="ARBA" id="ARBA00022603"/>
    </source>
</evidence>
<dbReference type="SMART" id="SM00342">
    <property type="entry name" value="HTH_ARAC"/>
    <property type="match status" value="1"/>
</dbReference>
<accession>A0A7X1U4D5</accession>
<dbReference type="Pfam" id="PF01035">
    <property type="entry name" value="DNA_binding_1"/>
    <property type="match status" value="1"/>
</dbReference>
<dbReference type="InterPro" id="IPR001497">
    <property type="entry name" value="MethylDNA_cys_MeTrfase_AS"/>
</dbReference>
<dbReference type="GO" id="GO:0006281">
    <property type="term" value="P:DNA repair"/>
    <property type="evidence" value="ECO:0007669"/>
    <property type="project" value="UniProtKB-KW"/>
</dbReference>
<evidence type="ECO:0000259" key="12">
    <source>
        <dbReference type="PROSITE" id="PS01124"/>
    </source>
</evidence>
<evidence type="ECO:0000256" key="8">
    <source>
        <dbReference type="ARBA" id="ARBA00023204"/>
    </source>
</evidence>
<keyword evidence="6" id="KW-0010">Activator</keyword>
<evidence type="ECO:0000256" key="11">
    <source>
        <dbReference type="PIRSR" id="PIRSR000409-3"/>
    </source>
</evidence>
<sequence length="357" mass="39093">MNAPSRKQRIEQDPRWQAVLNRDASADDRFVYAVRTTGVYCRPSSLSRLPKAENVEFFDNAEQAEAAGYRPSKRQAGDQTQLAAHHGALVAAACRQIESAESAPSLEQLAQQAGMSSYHFHRVFKAVTGLTPRGYANAQRSRKVRSHLQQGQSVTDALYDAGFNSNSRFYEAADQVLGMKPSDYRAGGSNRDIRFAVGQCSLGAILVAQSERGVCAILLGDDPERLVQELQDKFPRANLIGADQQFEQLVAQVVGFIEAPAIGLNLPLDLRGTAFQERVWQALRTIPAGSTASYSEIAQRIGAPRSYRAVAQACGANSLAVAIPCHRVVRSDGDLSGYRWGVERKRQLLERESSPEA</sequence>
<dbReference type="NCBIfam" id="TIGR00589">
    <property type="entry name" value="ogt"/>
    <property type="match status" value="1"/>
</dbReference>
<dbReference type="CDD" id="cd06445">
    <property type="entry name" value="ATase"/>
    <property type="match status" value="1"/>
</dbReference>
<dbReference type="InterPro" id="IPR018060">
    <property type="entry name" value="HTH_AraC"/>
</dbReference>
<dbReference type="InterPro" id="IPR016221">
    <property type="entry name" value="Bifunct_regulatory_prot_Ada"/>
</dbReference>
<keyword evidence="4" id="KW-0227">DNA damage</keyword>
<dbReference type="InterPro" id="IPR014048">
    <property type="entry name" value="MethylDNA_cys_MeTrfase_DNA-bd"/>
</dbReference>
<dbReference type="SUPFAM" id="SSF46689">
    <property type="entry name" value="Homeodomain-like"/>
    <property type="match status" value="1"/>
</dbReference>
<dbReference type="GO" id="GO:0032259">
    <property type="term" value="P:methylation"/>
    <property type="evidence" value="ECO:0007669"/>
    <property type="project" value="UniProtKB-KW"/>
</dbReference>
<dbReference type="Pfam" id="PF02805">
    <property type="entry name" value="Ada_Zn_binding"/>
    <property type="match status" value="1"/>
</dbReference>
<keyword evidence="13" id="KW-0238">DNA-binding</keyword>
<dbReference type="SUPFAM" id="SSF57884">
    <property type="entry name" value="Ada DNA repair protein, N-terminal domain (N-Ada 10)"/>
    <property type="match status" value="1"/>
</dbReference>
<evidence type="ECO:0000256" key="1">
    <source>
        <dbReference type="ARBA" id="ARBA00001286"/>
    </source>
</evidence>
<gene>
    <name evidence="13" type="primary">ada</name>
    <name evidence="13" type="ORF">GDH07_10610</name>
</gene>
<feature type="active site" description="Nucleophile; methyl group acceptor from either O6-methylguanine or O4-methylthymine" evidence="10">
    <location>
        <position position="325"/>
    </location>
</feature>
<dbReference type="GO" id="GO:0003908">
    <property type="term" value="F:methylated-DNA-[protein]-cysteine S-methyltransferase activity"/>
    <property type="evidence" value="ECO:0007669"/>
    <property type="project" value="UniProtKB-EC"/>
</dbReference>
<dbReference type="Pfam" id="PF02870">
    <property type="entry name" value="Methyltransf_1N"/>
    <property type="match status" value="1"/>
</dbReference>
<proteinExistence type="predicted"/>
<name>A0A7X1U4D5_9PSED</name>
<evidence type="ECO:0000256" key="9">
    <source>
        <dbReference type="ARBA" id="ARBA00049348"/>
    </source>
</evidence>
<feature type="binding site" evidence="11">
    <location>
        <position position="41"/>
    </location>
    <ligand>
        <name>Zn(2+)</name>
        <dbReference type="ChEBI" id="CHEBI:29105"/>
    </ligand>
</feature>
<feature type="active site" description="Nucleophile; methyl group acceptor from methylphosphotriester" evidence="10">
    <location>
        <position position="41"/>
    </location>
</feature>
<comment type="catalytic activity">
    <reaction evidence="1">
        <text>a 4-O-methyl-thymidine in DNA + L-cysteinyl-[protein] = a thymidine in DNA + S-methyl-L-cysteinyl-[protein]</text>
        <dbReference type="Rhea" id="RHEA:53428"/>
        <dbReference type="Rhea" id="RHEA-COMP:10131"/>
        <dbReference type="Rhea" id="RHEA-COMP:10132"/>
        <dbReference type="Rhea" id="RHEA-COMP:13555"/>
        <dbReference type="Rhea" id="RHEA-COMP:13556"/>
        <dbReference type="ChEBI" id="CHEBI:29950"/>
        <dbReference type="ChEBI" id="CHEBI:82612"/>
        <dbReference type="ChEBI" id="CHEBI:137386"/>
        <dbReference type="ChEBI" id="CHEBI:137387"/>
        <dbReference type="EC" id="2.1.1.63"/>
    </reaction>
</comment>
<dbReference type="InterPro" id="IPR008332">
    <property type="entry name" value="MethylG_MeTrfase_N"/>
</dbReference>
<evidence type="ECO:0000313" key="13">
    <source>
        <dbReference type="EMBL" id="MQA53761.1"/>
    </source>
</evidence>
<evidence type="ECO:0000256" key="5">
    <source>
        <dbReference type="ARBA" id="ARBA00023015"/>
    </source>
</evidence>
<dbReference type="Proteomes" id="UP000486534">
    <property type="component" value="Unassembled WGS sequence"/>
</dbReference>
<keyword evidence="3 13" id="KW-0808">Transferase</keyword>
<comment type="catalytic activity">
    <reaction evidence="9">
        <text>a 6-O-methyl-2'-deoxyguanosine in DNA + L-cysteinyl-[protein] = S-methyl-L-cysteinyl-[protein] + a 2'-deoxyguanosine in DNA</text>
        <dbReference type="Rhea" id="RHEA:24000"/>
        <dbReference type="Rhea" id="RHEA-COMP:10131"/>
        <dbReference type="Rhea" id="RHEA-COMP:10132"/>
        <dbReference type="Rhea" id="RHEA-COMP:11367"/>
        <dbReference type="Rhea" id="RHEA-COMP:11368"/>
        <dbReference type="ChEBI" id="CHEBI:29950"/>
        <dbReference type="ChEBI" id="CHEBI:82612"/>
        <dbReference type="ChEBI" id="CHEBI:85445"/>
        <dbReference type="ChEBI" id="CHEBI:85448"/>
        <dbReference type="EC" id="2.1.1.63"/>
    </reaction>
</comment>
<comment type="cofactor">
    <cofactor evidence="11">
        <name>Zn(2+)</name>
        <dbReference type="ChEBI" id="CHEBI:29105"/>
    </cofactor>
    <text evidence="11">Binds 1 zinc ion per subunit.</text>
</comment>
<dbReference type="GO" id="GO:0043565">
    <property type="term" value="F:sequence-specific DNA binding"/>
    <property type="evidence" value="ECO:0007669"/>
    <property type="project" value="InterPro"/>
</dbReference>
<dbReference type="NCBIfam" id="NF011964">
    <property type="entry name" value="PRK15435.1"/>
    <property type="match status" value="1"/>
</dbReference>
<evidence type="ECO:0000256" key="6">
    <source>
        <dbReference type="ARBA" id="ARBA00023159"/>
    </source>
</evidence>
<dbReference type="FunFam" id="1.10.10.10:FF:000410">
    <property type="entry name" value="ADA regulatory protein, putative"/>
    <property type="match status" value="1"/>
</dbReference>
<dbReference type="InterPro" id="IPR036217">
    <property type="entry name" value="MethylDNA_cys_MeTrfase_DNAb"/>
</dbReference>
<dbReference type="EMBL" id="WHUV01000002">
    <property type="protein sequence ID" value="MQA53761.1"/>
    <property type="molecule type" value="Genomic_DNA"/>
</dbReference>
<dbReference type="Pfam" id="PF12833">
    <property type="entry name" value="HTH_18"/>
    <property type="match status" value="1"/>
</dbReference>
<dbReference type="Gene3D" id="3.30.160.70">
    <property type="entry name" value="Methylated DNA-protein cysteine methyltransferase domain"/>
    <property type="match status" value="1"/>
</dbReference>
<dbReference type="GO" id="GO:0003700">
    <property type="term" value="F:DNA-binding transcription factor activity"/>
    <property type="evidence" value="ECO:0007669"/>
    <property type="project" value="InterPro"/>
</dbReference>
<evidence type="ECO:0000256" key="7">
    <source>
        <dbReference type="ARBA" id="ARBA00023163"/>
    </source>
</evidence>
<reference evidence="13 14" key="1">
    <citation type="submission" date="2019-10" db="EMBL/GenBank/DDBJ databases">
        <title>Pseudomonas dajingensis sp. nov., isolated from the profound head ulcers of farmed Murray cod (Maccullochella peelii peelii).</title>
        <authorList>
            <person name="Liu Y."/>
        </authorList>
    </citation>
    <scope>NUCLEOTIDE SEQUENCE [LARGE SCALE GENOMIC DNA]</scope>
    <source>
        <strain evidence="13 14">MC042</strain>
    </source>
</reference>
<evidence type="ECO:0000256" key="3">
    <source>
        <dbReference type="ARBA" id="ARBA00022679"/>
    </source>
</evidence>
<dbReference type="RefSeq" id="WP_152897495.1">
    <property type="nucleotide sequence ID" value="NZ_CP191492.1"/>
</dbReference>
<organism evidence="13 14">
    <name type="scientific">Pseudomonas piscis</name>
    <dbReference type="NCBI Taxonomy" id="2614538"/>
    <lineage>
        <taxon>Bacteria</taxon>
        <taxon>Pseudomonadati</taxon>
        <taxon>Pseudomonadota</taxon>
        <taxon>Gammaproteobacteria</taxon>
        <taxon>Pseudomonadales</taxon>
        <taxon>Pseudomonadaceae</taxon>
        <taxon>Pseudomonas</taxon>
    </lineage>
</organism>
<keyword evidence="2 13" id="KW-0489">Methyltransferase</keyword>
<dbReference type="GO" id="GO:0008270">
    <property type="term" value="F:zinc ion binding"/>
    <property type="evidence" value="ECO:0007669"/>
    <property type="project" value="InterPro"/>
</dbReference>
<dbReference type="InterPro" id="IPR036388">
    <property type="entry name" value="WH-like_DNA-bd_sf"/>
</dbReference>
<keyword evidence="8" id="KW-0234">DNA repair</keyword>
<dbReference type="PIRSF" id="PIRSF000409">
    <property type="entry name" value="Ada"/>
    <property type="match status" value="1"/>
</dbReference>
<dbReference type="Gene3D" id="1.10.10.60">
    <property type="entry name" value="Homeodomain-like"/>
    <property type="match status" value="2"/>
</dbReference>
<evidence type="ECO:0000313" key="14">
    <source>
        <dbReference type="Proteomes" id="UP000486534"/>
    </source>
</evidence>
<comment type="caution">
    <text evidence="13">The sequence shown here is derived from an EMBL/GenBank/DDBJ whole genome shotgun (WGS) entry which is preliminary data.</text>
</comment>
<dbReference type="Gene3D" id="1.10.10.10">
    <property type="entry name" value="Winged helix-like DNA-binding domain superfamily/Winged helix DNA-binding domain"/>
    <property type="match status" value="1"/>
</dbReference>
<dbReference type="AlphaFoldDB" id="A0A7X1U4D5"/>
<protein>
    <submittedName>
        <fullName evidence="13">Bifunctional DNA-binding transcriptional regulator/O6-methylguanine-DNA methyltransferase Ada</fullName>
    </submittedName>
</protein>
<dbReference type="PANTHER" id="PTHR10815">
    <property type="entry name" value="METHYLATED-DNA--PROTEIN-CYSTEINE METHYLTRANSFERASE"/>
    <property type="match status" value="1"/>
</dbReference>
<dbReference type="InterPro" id="IPR004026">
    <property type="entry name" value="Ada_DNA_repair_Zn-bd"/>
</dbReference>
<feature type="domain" description="HTH araC/xylS-type" evidence="12">
    <location>
        <begin position="87"/>
        <end position="187"/>
    </location>
</feature>
<dbReference type="SUPFAM" id="SSF53155">
    <property type="entry name" value="Methylated DNA-protein cysteine methyltransferase domain"/>
    <property type="match status" value="1"/>
</dbReference>
<keyword evidence="11" id="KW-0479">Metal-binding</keyword>
<evidence type="ECO:0000256" key="4">
    <source>
        <dbReference type="ARBA" id="ARBA00022763"/>
    </source>
</evidence>
<dbReference type="InterPro" id="IPR035451">
    <property type="entry name" value="Ada-like_dom_sf"/>
</dbReference>
<dbReference type="PROSITE" id="PS00374">
    <property type="entry name" value="MGMT"/>
    <property type="match status" value="1"/>
</dbReference>
<dbReference type="Gene3D" id="3.40.10.10">
    <property type="entry name" value="DNA Methylphosphotriester Repair Domain"/>
    <property type="match status" value="1"/>
</dbReference>